<sequence length="93" mass="10324">MSKSHHDQRHMPAKGSVSILVTLQLIVAIILFLENSLNLTKNAEHFESDETNTLNDIGGDLLQLVAPNSTHLSHHSLENLCIPPQRCSYLQAL</sequence>
<name>A0A016T7E2_9BILA</name>
<gene>
    <name evidence="2" type="primary">Acey_s0130.g1545</name>
    <name evidence="2" type="ORF">Y032_0130g1545</name>
</gene>
<organism evidence="2 3">
    <name type="scientific">Ancylostoma ceylanicum</name>
    <dbReference type="NCBI Taxonomy" id="53326"/>
    <lineage>
        <taxon>Eukaryota</taxon>
        <taxon>Metazoa</taxon>
        <taxon>Ecdysozoa</taxon>
        <taxon>Nematoda</taxon>
        <taxon>Chromadorea</taxon>
        <taxon>Rhabditida</taxon>
        <taxon>Rhabditina</taxon>
        <taxon>Rhabditomorpha</taxon>
        <taxon>Strongyloidea</taxon>
        <taxon>Ancylostomatidae</taxon>
        <taxon>Ancylostomatinae</taxon>
        <taxon>Ancylostoma</taxon>
    </lineage>
</organism>
<evidence type="ECO:0000313" key="2">
    <source>
        <dbReference type="EMBL" id="EYB98572.1"/>
    </source>
</evidence>
<protein>
    <submittedName>
        <fullName evidence="2">Uncharacterized protein</fullName>
    </submittedName>
</protein>
<comment type="caution">
    <text evidence="2">The sequence shown here is derived from an EMBL/GenBank/DDBJ whole genome shotgun (WGS) entry which is preliminary data.</text>
</comment>
<keyword evidence="3" id="KW-1185">Reference proteome</keyword>
<keyword evidence="1" id="KW-1133">Transmembrane helix</keyword>
<dbReference type="OrthoDB" id="5852501at2759"/>
<proteinExistence type="predicted"/>
<keyword evidence="1" id="KW-0812">Transmembrane</keyword>
<dbReference type="Proteomes" id="UP000024635">
    <property type="component" value="Unassembled WGS sequence"/>
</dbReference>
<evidence type="ECO:0000313" key="3">
    <source>
        <dbReference type="Proteomes" id="UP000024635"/>
    </source>
</evidence>
<feature type="transmembrane region" description="Helical" evidence="1">
    <location>
        <begin position="12"/>
        <end position="33"/>
    </location>
</feature>
<dbReference type="EMBL" id="JARK01001466">
    <property type="protein sequence ID" value="EYB98572.1"/>
    <property type="molecule type" value="Genomic_DNA"/>
</dbReference>
<dbReference type="AlphaFoldDB" id="A0A016T7E2"/>
<reference evidence="3" key="1">
    <citation type="journal article" date="2015" name="Nat. Genet.">
        <title>The genome and transcriptome of the zoonotic hookworm Ancylostoma ceylanicum identify infection-specific gene families.</title>
        <authorList>
            <person name="Schwarz E.M."/>
            <person name="Hu Y."/>
            <person name="Antoshechkin I."/>
            <person name="Miller M.M."/>
            <person name="Sternberg P.W."/>
            <person name="Aroian R.V."/>
        </authorList>
    </citation>
    <scope>NUCLEOTIDE SEQUENCE</scope>
    <source>
        <strain evidence="3">HY135</strain>
    </source>
</reference>
<keyword evidence="1" id="KW-0472">Membrane</keyword>
<accession>A0A016T7E2</accession>
<evidence type="ECO:0000256" key="1">
    <source>
        <dbReference type="SAM" id="Phobius"/>
    </source>
</evidence>